<evidence type="ECO:0008006" key="3">
    <source>
        <dbReference type="Google" id="ProtNLM"/>
    </source>
</evidence>
<organism evidence="1 2">
    <name type="scientific">Streptosporangium algeriense</name>
    <dbReference type="NCBI Taxonomy" id="1682748"/>
    <lineage>
        <taxon>Bacteria</taxon>
        <taxon>Bacillati</taxon>
        <taxon>Actinomycetota</taxon>
        <taxon>Actinomycetes</taxon>
        <taxon>Streptosporangiales</taxon>
        <taxon>Streptosporangiaceae</taxon>
        <taxon>Streptosporangium</taxon>
    </lineage>
</organism>
<keyword evidence="2" id="KW-1185">Reference proteome</keyword>
<proteinExistence type="predicted"/>
<comment type="caution">
    <text evidence="1">The sequence shown here is derived from an EMBL/GenBank/DDBJ whole genome shotgun (WGS) entry which is preliminary data.</text>
</comment>
<reference evidence="2" key="1">
    <citation type="journal article" date="2019" name="Int. J. Syst. Evol. Microbiol.">
        <title>The Global Catalogue of Microorganisms (GCM) 10K type strain sequencing project: providing services to taxonomists for standard genome sequencing and annotation.</title>
        <authorList>
            <consortium name="The Broad Institute Genomics Platform"/>
            <consortium name="The Broad Institute Genome Sequencing Center for Infectious Disease"/>
            <person name="Wu L."/>
            <person name="Ma J."/>
        </authorList>
    </citation>
    <scope>NUCLEOTIDE SEQUENCE [LARGE SCALE GENOMIC DNA]</scope>
    <source>
        <strain evidence="2">CCUG 62974</strain>
    </source>
</reference>
<dbReference type="EMBL" id="JBHTHX010002261">
    <property type="protein sequence ID" value="MFD0890169.1"/>
    <property type="molecule type" value="Genomic_DNA"/>
</dbReference>
<name>A0ABW3E4R9_9ACTN</name>
<evidence type="ECO:0000313" key="2">
    <source>
        <dbReference type="Proteomes" id="UP001597024"/>
    </source>
</evidence>
<feature type="non-terminal residue" evidence="1">
    <location>
        <position position="1"/>
    </location>
</feature>
<dbReference type="Gene3D" id="1.25.40.10">
    <property type="entry name" value="Tetratricopeptide repeat domain"/>
    <property type="match status" value="1"/>
</dbReference>
<protein>
    <recommendedName>
        <fullName evidence="3">Tetratricopeptide repeat protein</fullName>
    </recommendedName>
</protein>
<dbReference type="InterPro" id="IPR011990">
    <property type="entry name" value="TPR-like_helical_dom_sf"/>
</dbReference>
<accession>A0ABW3E4R9</accession>
<dbReference type="Proteomes" id="UP001597024">
    <property type="component" value="Unassembled WGS sequence"/>
</dbReference>
<evidence type="ECO:0000313" key="1">
    <source>
        <dbReference type="EMBL" id="MFD0890169.1"/>
    </source>
</evidence>
<sequence length="123" mass="13260">AHTAAGRPREAAEAFERARELIGAGDRLSQAKIDIELGVVHRLLGRPAEIVEAVAGAARTMRDLDIPVKEARAWEILADLTADMGDERGSGEHLRRAIAVYLNLGKTAKADELGRRLPPSTDS</sequence>
<dbReference type="SUPFAM" id="SSF48452">
    <property type="entry name" value="TPR-like"/>
    <property type="match status" value="1"/>
</dbReference>
<gene>
    <name evidence="1" type="ORF">ACFQ08_36970</name>
</gene>